<protein>
    <submittedName>
        <fullName evidence="1">Uncharacterized protein</fullName>
    </submittedName>
</protein>
<proteinExistence type="predicted"/>
<dbReference type="AlphaFoldDB" id="A0A645FUY5"/>
<organism evidence="1">
    <name type="scientific">bioreactor metagenome</name>
    <dbReference type="NCBI Taxonomy" id="1076179"/>
    <lineage>
        <taxon>unclassified sequences</taxon>
        <taxon>metagenomes</taxon>
        <taxon>ecological metagenomes</taxon>
    </lineage>
</organism>
<comment type="caution">
    <text evidence="1">The sequence shown here is derived from an EMBL/GenBank/DDBJ whole genome shotgun (WGS) entry which is preliminary data.</text>
</comment>
<name>A0A645FUY5_9ZZZZ</name>
<evidence type="ECO:0000313" key="1">
    <source>
        <dbReference type="EMBL" id="MPN17606.1"/>
    </source>
</evidence>
<gene>
    <name evidence="1" type="ORF">SDC9_164961</name>
</gene>
<dbReference type="EMBL" id="VSSQ01064780">
    <property type="protein sequence ID" value="MPN17606.1"/>
    <property type="molecule type" value="Genomic_DNA"/>
</dbReference>
<sequence length="153" mass="17198">MHGRGIDVIARLALVHVIVGVHQARFATLAAQQFAGALGQHLVDVHVGLRARARLPDHQRELVRMLSTNHLVRRSHDGLGLFLVEQSQLLIHRGRRALDLRERMDDFLRLSLAADLEILNRALRLRTPQLVRGNVDQTESVFLLPDSSHGKTP</sequence>
<accession>A0A645FUY5</accession>
<reference evidence="1" key="1">
    <citation type="submission" date="2019-08" db="EMBL/GenBank/DDBJ databases">
        <authorList>
            <person name="Kucharzyk K."/>
            <person name="Murdoch R.W."/>
            <person name="Higgins S."/>
            <person name="Loffler F."/>
        </authorList>
    </citation>
    <scope>NUCLEOTIDE SEQUENCE</scope>
</reference>